<dbReference type="AlphaFoldDB" id="A0A645A2F0"/>
<feature type="region of interest" description="Disordered" evidence="1">
    <location>
        <begin position="24"/>
        <end position="43"/>
    </location>
</feature>
<accession>A0A645A2F0</accession>
<gene>
    <name evidence="2" type="ORF">SDC9_93955</name>
</gene>
<dbReference type="EMBL" id="VSSQ01011602">
    <property type="protein sequence ID" value="MPM47247.1"/>
    <property type="molecule type" value="Genomic_DNA"/>
</dbReference>
<sequence length="160" mass="17875">MNLYLLQTALRAMLEPLLATLPLSTRQRQTRPEPGQAPTRPATVCVGSLPAKKEGGEYDAPLVLIQMMSGHDEDGASHAVIALRLVVWNEDGEAGENDLLNLLGLLRRAVLACRQNPMDEKYVLEPDERGNFAAWVRPDEQPPHFLEAYVLTNWKMQGFE</sequence>
<comment type="caution">
    <text evidence="2">The sequence shown here is derived from an EMBL/GenBank/DDBJ whole genome shotgun (WGS) entry which is preliminary data.</text>
</comment>
<evidence type="ECO:0000256" key="1">
    <source>
        <dbReference type="SAM" id="MobiDB-lite"/>
    </source>
</evidence>
<protein>
    <recommendedName>
        <fullName evidence="3">DUF3168 domain-containing protein</fullName>
    </recommendedName>
</protein>
<proteinExistence type="predicted"/>
<evidence type="ECO:0000313" key="2">
    <source>
        <dbReference type="EMBL" id="MPM47247.1"/>
    </source>
</evidence>
<reference evidence="2" key="1">
    <citation type="submission" date="2019-08" db="EMBL/GenBank/DDBJ databases">
        <authorList>
            <person name="Kucharzyk K."/>
            <person name="Murdoch R.W."/>
            <person name="Higgins S."/>
            <person name="Loffler F."/>
        </authorList>
    </citation>
    <scope>NUCLEOTIDE SEQUENCE</scope>
</reference>
<name>A0A645A2F0_9ZZZZ</name>
<evidence type="ECO:0008006" key="3">
    <source>
        <dbReference type="Google" id="ProtNLM"/>
    </source>
</evidence>
<organism evidence="2">
    <name type="scientific">bioreactor metagenome</name>
    <dbReference type="NCBI Taxonomy" id="1076179"/>
    <lineage>
        <taxon>unclassified sequences</taxon>
        <taxon>metagenomes</taxon>
        <taxon>ecological metagenomes</taxon>
    </lineage>
</organism>